<dbReference type="STRING" id="44742.AXF13_01620"/>
<sequence length="299" mass="32278">MNVTLCLRLPFLRGPLPRGLDRSASGPDGIDTADAPLWPGALRLWPGLPDDPGFPAAGWYRPANYPFNEREAVACLADLRRMDVAALSGLPVGAAAADNARAARWMAEMAVVEGLGGLAGTDSPDAAKRAALQAAEAARRERLEREQAQKTLLWLWLQEERLAELDELARRYATNAGSLTAALGVEEDEGPRGLPFLGAPIALDPALVPPWRLAAANAAYFLPEDAALAVEGPMREDLLERLEFSPAPRRAELLGCPAERAGEIVEARAPLWRALGHSRPARADGPLVEERLWLTWGRA</sequence>
<dbReference type="Proteomes" id="UP000069241">
    <property type="component" value="Chromosome"/>
</dbReference>
<gene>
    <name evidence="1" type="ORF">AXF13_01620</name>
</gene>
<dbReference type="RefSeq" id="WP_062251397.1">
    <property type="nucleotide sequence ID" value="NZ_CP014229.1"/>
</dbReference>
<accession>A0A0X8JHN2</accession>
<dbReference type="KEGG" id="dfi:AXF13_01620"/>
<keyword evidence="2" id="KW-1185">Reference proteome</keyword>
<dbReference type="AlphaFoldDB" id="A0A0X8JHN2"/>
<evidence type="ECO:0000313" key="1">
    <source>
        <dbReference type="EMBL" id="AMD88919.1"/>
    </source>
</evidence>
<name>A0A0X8JHN2_9BACT</name>
<proteinExistence type="predicted"/>
<evidence type="ECO:0000313" key="2">
    <source>
        <dbReference type="Proteomes" id="UP000069241"/>
    </source>
</evidence>
<protein>
    <submittedName>
        <fullName evidence="1">Uncharacterized protein</fullName>
    </submittedName>
</protein>
<dbReference type="EMBL" id="CP014229">
    <property type="protein sequence ID" value="AMD88919.1"/>
    <property type="molecule type" value="Genomic_DNA"/>
</dbReference>
<reference evidence="2" key="1">
    <citation type="submission" date="2016-02" db="EMBL/GenBank/DDBJ databases">
        <authorList>
            <person name="Holder M.E."/>
            <person name="Ajami N.J."/>
            <person name="Petrosino J.F."/>
        </authorList>
    </citation>
    <scope>NUCLEOTIDE SEQUENCE [LARGE SCALE GENOMIC DNA]</scope>
    <source>
        <strain evidence="2">CCUG 45958</strain>
    </source>
</reference>
<organism evidence="1 2">
    <name type="scientific">Desulfovibrio fairfieldensis</name>
    <dbReference type="NCBI Taxonomy" id="44742"/>
    <lineage>
        <taxon>Bacteria</taxon>
        <taxon>Pseudomonadati</taxon>
        <taxon>Thermodesulfobacteriota</taxon>
        <taxon>Desulfovibrionia</taxon>
        <taxon>Desulfovibrionales</taxon>
        <taxon>Desulfovibrionaceae</taxon>
        <taxon>Desulfovibrio</taxon>
    </lineage>
</organism>